<keyword evidence="3" id="KW-1185">Reference proteome</keyword>
<organism evidence="2 3">
    <name type="scientific">Dactylonectria estremocensis</name>
    <dbReference type="NCBI Taxonomy" id="1079267"/>
    <lineage>
        <taxon>Eukaryota</taxon>
        <taxon>Fungi</taxon>
        <taxon>Dikarya</taxon>
        <taxon>Ascomycota</taxon>
        <taxon>Pezizomycotina</taxon>
        <taxon>Sordariomycetes</taxon>
        <taxon>Hypocreomycetidae</taxon>
        <taxon>Hypocreales</taxon>
        <taxon>Nectriaceae</taxon>
        <taxon>Dactylonectria</taxon>
    </lineage>
</organism>
<evidence type="ECO:0000259" key="1">
    <source>
        <dbReference type="Pfam" id="PF06985"/>
    </source>
</evidence>
<dbReference type="Pfam" id="PF26639">
    <property type="entry name" value="Het-6_barrel"/>
    <property type="match status" value="1"/>
</dbReference>
<dbReference type="InterPro" id="IPR052895">
    <property type="entry name" value="HetReg/Transcr_Mod"/>
</dbReference>
<reference evidence="2" key="1">
    <citation type="journal article" date="2021" name="Nat. Commun.">
        <title>Genetic determinants of endophytism in the Arabidopsis root mycobiome.</title>
        <authorList>
            <person name="Mesny F."/>
            <person name="Miyauchi S."/>
            <person name="Thiergart T."/>
            <person name="Pickel B."/>
            <person name="Atanasova L."/>
            <person name="Karlsson M."/>
            <person name="Huettel B."/>
            <person name="Barry K.W."/>
            <person name="Haridas S."/>
            <person name="Chen C."/>
            <person name="Bauer D."/>
            <person name="Andreopoulos W."/>
            <person name="Pangilinan J."/>
            <person name="LaButti K."/>
            <person name="Riley R."/>
            <person name="Lipzen A."/>
            <person name="Clum A."/>
            <person name="Drula E."/>
            <person name="Henrissat B."/>
            <person name="Kohler A."/>
            <person name="Grigoriev I.V."/>
            <person name="Martin F.M."/>
            <person name="Hacquard S."/>
        </authorList>
    </citation>
    <scope>NUCLEOTIDE SEQUENCE</scope>
    <source>
        <strain evidence="2">MPI-CAGE-AT-0021</strain>
    </source>
</reference>
<dbReference type="InterPro" id="IPR010730">
    <property type="entry name" value="HET"/>
</dbReference>
<dbReference type="AlphaFoldDB" id="A0A9P9EYC4"/>
<dbReference type="PANTHER" id="PTHR24148:SF64">
    <property type="entry name" value="HETEROKARYON INCOMPATIBILITY DOMAIN-CONTAINING PROTEIN"/>
    <property type="match status" value="1"/>
</dbReference>
<dbReference type="EMBL" id="JAGMUU010000008">
    <property type="protein sequence ID" value="KAH7146846.1"/>
    <property type="molecule type" value="Genomic_DNA"/>
</dbReference>
<proteinExistence type="predicted"/>
<dbReference type="OrthoDB" id="3553147at2759"/>
<dbReference type="Proteomes" id="UP000717696">
    <property type="component" value="Unassembled WGS sequence"/>
</dbReference>
<dbReference type="PANTHER" id="PTHR24148">
    <property type="entry name" value="ANKYRIN REPEAT DOMAIN-CONTAINING PROTEIN 39 HOMOLOG-RELATED"/>
    <property type="match status" value="1"/>
</dbReference>
<dbReference type="Pfam" id="PF06985">
    <property type="entry name" value="HET"/>
    <property type="match status" value="1"/>
</dbReference>
<comment type="caution">
    <text evidence="2">The sequence shown here is derived from an EMBL/GenBank/DDBJ whole genome shotgun (WGS) entry which is preliminary data.</text>
</comment>
<gene>
    <name evidence="2" type="ORF">B0J13DRAFT_664519</name>
</gene>
<protein>
    <submittedName>
        <fullName evidence="2">Heterokaryon incompatibility protein-domain-containing protein</fullName>
    </submittedName>
</protein>
<name>A0A9P9EYC4_9HYPO</name>
<feature type="domain" description="Heterokaryon incompatibility" evidence="1">
    <location>
        <begin position="46"/>
        <end position="203"/>
    </location>
</feature>
<accession>A0A9P9EYC4</accession>
<evidence type="ECO:0000313" key="3">
    <source>
        <dbReference type="Proteomes" id="UP000717696"/>
    </source>
</evidence>
<evidence type="ECO:0000313" key="2">
    <source>
        <dbReference type="EMBL" id="KAH7146846.1"/>
    </source>
</evidence>
<sequence length="622" mass="70012">MASEYEYTALSHPKGSIRLLTIQADNQDEPLRGQLTETALEEHPKYITLSYTWGGATATKDLQLDGKRFKIRPNVFDALRRLRKNLGSFTIWIDAICINQDDLDERSAQVSIMRQIYESADRTIVYLGENSHGKKLQEFCETLYDFTSSFPALAAVVNSPFPPGSHVKDLTAFGLPGRNGPQWRAFFRLTSHVWFVRVWAFQESLVSRNCDIVDGDLVFPQARLFETITALFFELRMFQYVANLDVMKWMQVAQRCDMVLKAQHLPSPVDGRQSWSRSSLINLLRSSIGAGASDPRDFVFALLGISLEADEPTLQPDYQQDVDEIYKRVAKYMVKTGSANLLLDCALTHPPSGWPTWIPRWDAGVNDVKHTWTWTRGTTSRMHHHFRAVGDSSTKGFRCEDSYTLVGRGIVFDRIENTGYRSRFWNKNYDIENTMNLVDRIAQLTSMLAEIQHPYGTGRDAIQAIARTVVMGDRMDADTGTAAHADALAHWLPAAEARIIHDDLTPDHGKTLKSIARIRQSKDFLSLGKDPAGAKYARQFFDEVLNTSLACTPFTTSRGYLGLTTERARAGDVVVLLPGCEVPLVLRPKGDGTFNYVTTCYVQGIMLGEAWNEDDAEEIGIV</sequence>